<evidence type="ECO:0000256" key="1">
    <source>
        <dbReference type="SAM" id="Phobius"/>
    </source>
</evidence>
<keyword evidence="1" id="KW-0472">Membrane</keyword>
<dbReference type="EMBL" id="LFWV01000032">
    <property type="protein sequence ID" value="KON31570.1"/>
    <property type="molecule type" value="Genomic_DNA"/>
</dbReference>
<keyword evidence="1" id="KW-0812">Transmembrane</keyword>
<keyword evidence="1" id="KW-1133">Transmembrane helix</keyword>
<accession>A0A0M0BT89</accession>
<organism evidence="2 3">
    <name type="scientific">miscellaneous Crenarchaeota group-1 archaeon SG8-32-3</name>
    <dbReference type="NCBI Taxonomy" id="1685125"/>
    <lineage>
        <taxon>Archaea</taxon>
        <taxon>Candidatus Bathyarchaeota</taxon>
        <taxon>MCG-1</taxon>
    </lineage>
</organism>
<dbReference type="InterPro" id="IPR029062">
    <property type="entry name" value="Class_I_gatase-like"/>
</dbReference>
<dbReference type="SUPFAM" id="SSF52317">
    <property type="entry name" value="Class I glutamine amidotransferase-like"/>
    <property type="match status" value="1"/>
</dbReference>
<reference evidence="3" key="1">
    <citation type="submission" date="2015-06" db="EMBL/GenBank/DDBJ databases">
        <title>New insights into the roles of widespread benthic archaea in carbon and nitrogen cycling.</title>
        <authorList>
            <person name="Lazar C.S."/>
            <person name="Baker B.J."/>
            <person name="Seitz K.W."/>
            <person name="Hyde A.S."/>
            <person name="Dick G.J."/>
            <person name="Hinrichs K.-U."/>
            <person name="Teske A.P."/>
        </authorList>
    </citation>
    <scope>NUCLEOTIDE SEQUENCE [LARGE SCALE GENOMIC DNA]</scope>
</reference>
<dbReference type="Gene3D" id="3.40.50.880">
    <property type="match status" value="1"/>
</dbReference>
<proteinExistence type="predicted"/>
<dbReference type="CDD" id="cd03143">
    <property type="entry name" value="A4_beta-galactosidase_middle_domain"/>
    <property type="match status" value="1"/>
</dbReference>
<feature type="transmembrane region" description="Helical" evidence="1">
    <location>
        <begin position="648"/>
        <end position="667"/>
    </location>
</feature>
<evidence type="ECO:0000313" key="2">
    <source>
        <dbReference type="EMBL" id="KON31570.1"/>
    </source>
</evidence>
<name>A0A0M0BT89_9ARCH</name>
<protein>
    <submittedName>
        <fullName evidence="2">Uncharacterized protein</fullName>
    </submittedName>
</protein>
<gene>
    <name evidence="2" type="ORF">AC478_02645</name>
</gene>
<sequence>MSQPPKRKNWNKPLVFLAAILVSTLSLGSFAVHAFQSVNVPFEVKDNVEILEYPSGFSVYPGETVIFEFTVENLASVTYFTEFDFLLNDTDYQAKYVTFSNHNYSITPGIQELSAWLTVVPNAPPANLVLTINRRTNAPSPSPSPSPTPFFNGSLVPSLQLLSGGAKWAAPNGTTVLYVNHKDNWAAHHLTDGADWGPYPSEPTMDYWRSSISGALEEAGFKVTFAGDMPESLNGYDLVVIKANWAVEPKHASLIEDYIANGGGVILLKGIPSYLSAYCKDWYPGKYGGTNLTAIQDWFGSDTYANTGGQAQVVVNKPFGTSMKYGDIVYSAINSAEACVTSLNKNANIIASWGSPDCAYAFTYEYGQGRMYYQGEVLLPLSAREQSPWEGNITEDEEFPYEPSPPQLSEDNAIRATFLIDYRWFAFRLVYNQTTKTYSVYSLGELIIGQSSLKDKGELVAENMRGPAISTDGTYDSREINNWFKTKTIDNVAIVYYDGVEVLTVFSENSPSETIKVLSPENKTYNTPDVPLEYMVNQIFYTVSYSLDGQANQTITGNTVLNGLTEGSHSIVVYIESTPENITASKTIYFTISLANNETKIFVPQTESDVKTDSTTNTKTETTGFRREGTMTTETVSFIVELPFPTTIVVASAVIMYVIGLGLIVYFKKRHAKSGNKA</sequence>
<dbReference type="Proteomes" id="UP000054016">
    <property type="component" value="Unassembled WGS sequence"/>
</dbReference>
<evidence type="ECO:0000313" key="3">
    <source>
        <dbReference type="Proteomes" id="UP000054016"/>
    </source>
</evidence>
<comment type="caution">
    <text evidence="2">The sequence shown here is derived from an EMBL/GenBank/DDBJ whole genome shotgun (WGS) entry which is preliminary data.</text>
</comment>
<dbReference type="AlphaFoldDB" id="A0A0M0BT89"/>